<organism evidence="2 3">
    <name type="scientific">Paracoccus hibiscisoli</name>
    <dbReference type="NCBI Taxonomy" id="2023261"/>
    <lineage>
        <taxon>Bacteria</taxon>
        <taxon>Pseudomonadati</taxon>
        <taxon>Pseudomonadota</taxon>
        <taxon>Alphaproteobacteria</taxon>
        <taxon>Rhodobacterales</taxon>
        <taxon>Paracoccaceae</taxon>
        <taxon>Paracoccus</taxon>
    </lineage>
</organism>
<sequence>MAAVWFDLIGFRIPVLVHHRSDESDRLHVTPEPDVAYLSKFDFDAPSLTHPLTAEAFVLDLPTFDPVGTLLATPGGIGPSHGGLPIFVGGGGLIDCCAITRPGLLPQPGEGTPDHELPPIAAVPLSGSGLFLASAFAALPLAYIMRRILK</sequence>
<evidence type="ECO:0000256" key="1">
    <source>
        <dbReference type="SAM" id="Phobius"/>
    </source>
</evidence>
<keyword evidence="1" id="KW-0472">Membrane</keyword>
<keyword evidence="1" id="KW-1133">Transmembrane helix</keyword>
<comment type="caution">
    <text evidence="2">The sequence shown here is derived from an EMBL/GenBank/DDBJ whole genome shotgun (WGS) entry which is preliminary data.</text>
</comment>
<dbReference type="RefSeq" id="WP_136855729.1">
    <property type="nucleotide sequence ID" value="NZ_SUNH01000007.1"/>
</dbReference>
<proteinExistence type="predicted"/>
<accession>A0A4U0RCB8</accession>
<evidence type="ECO:0000313" key="2">
    <source>
        <dbReference type="EMBL" id="TJZ85804.1"/>
    </source>
</evidence>
<feature type="transmembrane region" description="Helical" evidence="1">
    <location>
        <begin position="120"/>
        <end position="144"/>
    </location>
</feature>
<dbReference type="EMBL" id="SUNH01000007">
    <property type="protein sequence ID" value="TJZ85804.1"/>
    <property type="molecule type" value="Genomic_DNA"/>
</dbReference>
<reference evidence="2 3" key="1">
    <citation type="submission" date="2019-04" db="EMBL/GenBank/DDBJ databases">
        <authorList>
            <person name="Li J."/>
        </authorList>
    </citation>
    <scope>NUCLEOTIDE SEQUENCE [LARGE SCALE GENOMIC DNA]</scope>
    <source>
        <strain evidence="2 3">CCTCC AB2016182</strain>
    </source>
</reference>
<evidence type="ECO:0000313" key="3">
    <source>
        <dbReference type="Proteomes" id="UP000306223"/>
    </source>
</evidence>
<dbReference type="AlphaFoldDB" id="A0A4U0RCB8"/>
<protein>
    <submittedName>
        <fullName evidence="2">Uncharacterized protein</fullName>
    </submittedName>
</protein>
<keyword evidence="3" id="KW-1185">Reference proteome</keyword>
<name>A0A4U0RCB8_9RHOB</name>
<dbReference type="Proteomes" id="UP000306223">
    <property type="component" value="Unassembled WGS sequence"/>
</dbReference>
<gene>
    <name evidence="2" type="ORF">FA740_05235</name>
</gene>
<keyword evidence="1" id="KW-0812">Transmembrane</keyword>